<feature type="domain" description="Pyrroline-5-carboxylate reductase catalytic N-terminal" evidence="3">
    <location>
        <begin position="4"/>
        <end position="96"/>
    </location>
</feature>
<dbReference type="PANTHER" id="PTHR11645">
    <property type="entry name" value="PYRROLINE-5-CARBOXYLATE REDUCTASE"/>
    <property type="match status" value="1"/>
</dbReference>
<sequence>MKWGLIGTGNMGAVLVTAFLESNVIDQESLYISNRTAEKAYAIQQKYPQIHVKENIFELIENVDTIFLCVKPGDMINVLREIRPILDEKQLLVSITSAMSVEEIESLVDCQVARMVPSITNHALAGVTLLTIGNRVESFRKELFIKKCQQFSEPVEIEENIMRIASDIVSCGPAFFSFLAENYIRDAANQTEITTEQATLLMEKMFIGFGKLLSENHFTLTELIEKVCVKGGITGVGIASLEENINGLFEELINQTHHKFKEDKEMIANKLNNG</sequence>
<proteinExistence type="inferred from homology"/>
<dbReference type="PROSITE" id="PS00521">
    <property type="entry name" value="P5CR"/>
    <property type="match status" value="1"/>
</dbReference>
<feature type="binding site" evidence="2">
    <location>
        <begin position="6"/>
        <end position="11"/>
    </location>
    <ligand>
        <name>NADP(+)</name>
        <dbReference type="ChEBI" id="CHEBI:58349"/>
    </ligand>
</feature>
<evidence type="ECO:0000313" key="5">
    <source>
        <dbReference type="EMBL" id="SFL80822.1"/>
    </source>
</evidence>
<dbReference type="STRING" id="334253.SAMN04487943_10489"/>
<dbReference type="SUPFAM" id="SSF48179">
    <property type="entry name" value="6-phosphogluconate dehydrogenase C-terminal domain-like"/>
    <property type="match status" value="1"/>
</dbReference>
<reference evidence="6" key="1">
    <citation type="submission" date="2016-10" db="EMBL/GenBank/DDBJ databases">
        <authorList>
            <person name="Varghese N."/>
            <person name="Submissions S."/>
        </authorList>
    </citation>
    <scope>NUCLEOTIDE SEQUENCE [LARGE SCALE GENOMIC DNA]</scope>
    <source>
        <strain evidence="6">CGMCC 1.4250</strain>
    </source>
</reference>
<feature type="domain" description="Pyrroline-5-carboxylate reductase dimerisation" evidence="4">
    <location>
        <begin position="159"/>
        <end position="262"/>
    </location>
</feature>
<dbReference type="AlphaFoldDB" id="A0A1I4KPX1"/>
<dbReference type="InterPro" id="IPR028939">
    <property type="entry name" value="P5C_Rdtase_cat_N"/>
</dbReference>
<evidence type="ECO:0000256" key="2">
    <source>
        <dbReference type="PIRSR" id="PIRSR000193-1"/>
    </source>
</evidence>
<protein>
    <submittedName>
        <fullName evidence="5">Competence protein ComER</fullName>
    </submittedName>
</protein>
<dbReference type="InterPro" id="IPR000304">
    <property type="entry name" value="Pyrroline-COOH_reductase"/>
</dbReference>
<dbReference type="RefSeq" id="WP_091483257.1">
    <property type="nucleotide sequence ID" value="NZ_FOTR01000004.1"/>
</dbReference>
<evidence type="ECO:0000259" key="4">
    <source>
        <dbReference type="Pfam" id="PF14748"/>
    </source>
</evidence>
<keyword evidence="2" id="KW-0521">NADP</keyword>
<name>A0A1I4KPX1_9BACI</name>
<dbReference type="EMBL" id="FOTR01000004">
    <property type="protein sequence ID" value="SFL80822.1"/>
    <property type="molecule type" value="Genomic_DNA"/>
</dbReference>
<dbReference type="SUPFAM" id="SSF51735">
    <property type="entry name" value="NAD(P)-binding Rossmann-fold domains"/>
    <property type="match status" value="1"/>
</dbReference>
<dbReference type="InterPro" id="IPR008927">
    <property type="entry name" value="6-PGluconate_DH-like_C_sf"/>
</dbReference>
<dbReference type="PIRSF" id="PIRSF000193">
    <property type="entry name" value="Pyrrol-5-carb_rd"/>
    <property type="match status" value="1"/>
</dbReference>
<evidence type="ECO:0000256" key="1">
    <source>
        <dbReference type="ARBA" id="ARBA00005525"/>
    </source>
</evidence>
<comment type="similarity">
    <text evidence="1">Belongs to the pyrroline-5-carboxylate reductase family.</text>
</comment>
<dbReference type="InterPro" id="IPR053790">
    <property type="entry name" value="P5CR-like_CS"/>
</dbReference>
<dbReference type="PANTHER" id="PTHR11645:SF51">
    <property type="entry name" value="COME OPERON PROTEIN 4"/>
    <property type="match status" value="1"/>
</dbReference>
<dbReference type="Gene3D" id="3.40.50.720">
    <property type="entry name" value="NAD(P)-binding Rossmann-like Domain"/>
    <property type="match status" value="1"/>
</dbReference>
<dbReference type="Gene3D" id="1.10.3730.10">
    <property type="entry name" value="ProC C-terminal domain-like"/>
    <property type="match status" value="1"/>
</dbReference>
<organism evidence="5 6">
    <name type="scientific">Gracilibacillus orientalis</name>
    <dbReference type="NCBI Taxonomy" id="334253"/>
    <lineage>
        <taxon>Bacteria</taxon>
        <taxon>Bacillati</taxon>
        <taxon>Bacillota</taxon>
        <taxon>Bacilli</taxon>
        <taxon>Bacillales</taxon>
        <taxon>Bacillaceae</taxon>
        <taxon>Gracilibacillus</taxon>
    </lineage>
</organism>
<gene>
    <name evidence="5" type="ORF">SAMN04487943_10489</name>
</gene>
<dbReference type="Proteomes" id="UP000198565">
    <property type="component" value="Unassembled WGS sequence"/>
</dbReference>
<keyword evidence="6" id="KW-1185">Reference proteome</keyword>
<dbReference type="Pfam" id="PF03807">
    <property type="entry name" value="F420_oxidored"/>
    <property type="match status" value="1"/>
</dbReference>
<dbReference type="OrthoDB" id="9805754at2"/>
<evidence type="ECO:0000313" key="6">
    <source>
        <dbReference type="Proteomes" id="UP000198565"/>
    </source>
</evidence>
<accession>A0A1I4KPX1</accession>
<dbReference type="GO" id="GO:0004735">
    <property type="term" value="F:pyrroline-5-carboxylate reductase activity"/>
    <property type="evidence" value="ECO:0007669"/>
    <property type="project" value="InterPro"/>
</dbReference>
<dbReference type="Pfam" id="PF14748">
    <property type="entry name" value="P5CR_dimer"/>
    <property type="match status" value="1"/>
</dbReference>
<evidence type="ECO:0000259" key="3">
    <source>
        <dbReference type="Pfam" id="PF03807"/>
    </source>
</evidence>
<dbReference type="NCBIfam" id="NF005814">
    <property type="entry name" value="PRK07680.1"/>
    <property type="match status" value="1"/>
</dbReference>
<dbReference type="InterPro" id="IPR029036">
    <property type="entry name" value="P5CR_dimer"/>
</dbReference>
<dbReference type="InterPro" id="IPR036291">
    <property type="entry name" value="NAD(P)-bd_dom_sf"/>
</dbReference>
<dbReference type="GO" id="GO:0055129">
    <property type="term" value="P:L-proline biosynthetic process"/>
    <property type="evidence" value="ECO:0007669"/>
    <property type="project" value="TreeGrafter"/>
</dbReference>